<sequence length="78" mass="9209">TGAPLVPLFNVRLPDDRHRVEILPPLRFEPSGDAQADYQRIMQALHDVLEGYVRRHPDQWLWLHDRWKSARKRLSGTL</sequence>
<evidence type="ECO:0000313" key="7">
    <source>
        <dbReference type="EMBL" id="PMB20576.1"/>
    </source>
</evidence>
<dbReference type="Pfam" id="PF03279">
    <property type="entry name" value="Lip_A_acyltrans"/>
    <property type="match status" value="1"/>
</dbReference>
<proteinExistence type="predicted"/>
<reference evidence="7 8" key="1">
    <citation type="submission" date="2017-07" db="EMBL/GenBank/DDBJ databases">
        <title>Genomes of Fischerella (Mastigocladus) sp. strains.</title>
        <authorList>
            <person name="Miller S.R."/>
        </authorList>
    </citation>
    <scope>NUCLEOTIDE SEQUENCE [LARGE SCALE GENOMIC DNA]</scope>
    <source>
        <strain evidence="7 8">CCMEE 5318</strain>
    </source>
</reference>
<evidence type="ECO:0000256" key="3">
    <source>
        <dbReference type="ARBA" id="ARBA00022519"/>
    </source>
</evidence>
<dbReference type="Proteomes" id="UP000235081">
    <property type="component" value="Unassembled WGS sequence"/>
</dbReference>
<protein>
    <submittedName>
        <fullName evidence="7">Lipid A biosynthesis lauroyl acyltransferase</fullName>
    </submittedName>
</protein>
<keyword evidence="4 7" id="KW-0808">Transferase</keyword>
<dbReference type="GO" id="GO:0005886">
    <property type="term" value="C:plasma membrane"/>
    <property type="evidence" value="ECO:0007669"/>
    <property type="project" value="UniProtKB-SubCell"/>
</dbReference>
<evidence type="ECO:0000256" key="6">
    <source>
        <dbReference type="ARBA" id="ARBA00023315"/>
    </source>
</evidence>
<dbReference type="PANTHER" id="PTHR30606:SF9">
    <property type="entry name" value="LIPID A BIOSYNTHESIS LAUROYLTRANSFERASE"/>
    <property type="match status" value="1"/>
</dbReference>
<keyword evidence="2" id="KW-1003">Cell membrane</keyword>
<name>A0A2N6LCG2_9CYAN</name>
<dbReference type="CDD" id="cd07984">
    <property type="entry name" value="LPLAT_LABLAT-like"/>
    <property type="match status" value="1"/>
</dbReference>
<evidence type="ECO:0000256" key="4">
    <source>
        <dbReference type="ARBA" id="ARBA00022679"/>
    </source>
</evidence>
<dbReference type="PANTHER" id="PTHR30606">
    <property type="entry name" value="LIPID A BIOSYNTHESIS LAUROYL ACYLTRANSFERASE"/>
    <property type="match status" value="1"/>
</dbReference>
<keyword evidence="6 7" id="KW-0012">Acyltransferase</keyword>
<dbReference type="RefSeq" id="WP_146008706.1">
    <property type="nucleotide sequence ID" value="NZ_NMQE01000501.1"/>
</dbReference>
<comment type="caution">
    <text evidence="7">The sequence shown here is derived from an EMBL/GenBank/DDBJ whole genome shotgun (WGS) entry which is preliminary data.</text>
</comment>
<evidence type="ECO:0000313" key="8">
    <source>
        <dbReference type="Proteomes" id="UP000235081"/>
    </source>
</evidence>
<feature type="non-terminal residue" evidence="7">
    <location>
        <position position="1"/>
    </location>
</feature>
<keyword evidence="5" id="KW-0472">Membrane</keyword>
<evidence type="ECO:0000256" key="5">
    <source>
        <dbReference type="ARBA" id="ARBA00023136"/>
    </source>
</evidence>
<gene>
    <name evidence="7" type="ORF">CEN46_16235</name>
</gene>
<evidence type="ECO:0000256" key="1">
    <source>
        <dbReference type="ARBA" id="ARBA00004533"/>
    </source>
</evidence>
<evidence type="ECO:0000256" key="2">
    <source>
        <dbReference type="ARBA" id="ARBA00022475"/>
    </source>
</evidence>
<dbReference type="GO" id="GO:0009247">
    <property type="term" value="P:glycolipid biosynthetic process"/>
    <property type="evidence" value="ECO:0007669"/>
    <property type="project" value="UniProtKB-ARBA"/>
</dbReference>
<dbReference type="GO" id="GO:0016746">
    <property type="term" value="F:acyltransferase activity"/>
    <property type="evidence" value="ECO:0007669"/>
    <property type="project" value="UniProtKB-KW"/>
</dbReference>
<accession>A0A2N6LCG2</accession>
<dbReference type="EMBL" id="NMQE01000501">
    <property type="protein sequence ID" value="PMB20576.1"/>
    <property type="molecule type" value="Genomic_DNA"/>
</dbReference>
<keyword evidence="3" id="KW-0997">Cell inner membrane</keyword>
<dbReference type="InterPro" id="IPR004960">
    <property type="entry name" value="LipA_acyltrans"/>
</dbReference>
<organism evidence="7 8">
    <name type="scientific">Fischerella thermalis CCMEE 5318</name>
    <dbReference type="NCBI Taxonomy" id="2019666"/>
    <lineage>
        <taxon>Bacteria</taxon>
        <taxon>Bacillati</taxon>
        <taxon>Cyanobacteriota</taxon>
        <taxon>Cyanophyceae</taxon>
        <taxon>Nostocales</taxon>
        <taxon>Hapalosiphonaceae</taxon>
        <taxon>Fischerella</taxon>
    </lineage>
</organism>
<comment type="subcellular location">
    <subcellularLocation>
        <location evidence="1">Cell inner membrane</location>
    </subcellularLocation>
</comment>
<dbReference type="AlphaFoldDB" id="A0A2N6LCG2"/>